<dbReference type="Gene3D" id="3.90.280.10">
    <property type="entry name" value="PEBP-like"/>
    <property type="match status" value="1"/>
</dbReference>
<dbReference type="Gene3D" id="3.30.710.10">
    <property type="entry name" value="Potassium Channel Kv1.1, Chain A"/>
    <property type="match status" value="1"/>
</dbReference>
<keyword evidence="4" id="KW-1185">Reference proteome</keyword>
<protein>
    <submittedName>
        <fullName evidence="3">BTB/POZ domain-containing protein</fullName>
    </submittedName>
</protein>
<gene>
    <name evidence="3" type="ORF">ZOSMA_16G00080</name>
</gene>
<name>A0A0K9PSV3_ZOSMR</name>
<dbReference type="OrthoDB" id="1883777at2759"/>
<reference evidence="4" key="1">
    <citation type="journal article" date="2016" name="Nature">
        <title>The genome of the seagrass Zostera marina reveals angiosperm adaptation to the sea.</title>
        <authorList>
            <person name="Olsen J.L."/>
            <person name="Rouze P."/>
            <person name="Verhelst B."/>
            <person name="Lin Y.-C."/>
            <person name="Bayer T."/>
            <person name="Collen J."/>
            <person name="Dattolo E."/>
            <person name="De Paoli E."/>
            <person name="Dittami S."/>
            <person name="Maumus F."/>
            <person name="Michel G."/>
            <person name="Kersting A."/>
            <person name="Lauritano C."/>
            <person name="Lohaus R."/>
            <person name="Toepel M."/>
            <person name="Tonon T."/>
            <person name="Vanneste K."/>
            <person name="Amirebrahimi M."/>
            <person name="Brakel J."/>
            <person name="Bostroem C."/>
            <person name="Chovatia M."/>
            <person name="Grimwood J."/>
            <person name="Jenkins J.W."/>
            <person name="Jueterbock A."/>
            <person name="Mraz A."/>
            <person name="Stam W.T."/>
            <person name="Tice H."/>
            <person name="Bornberg-Bauer E."/>
            <person name="Green P.J."/>
            <person name="Pearson G.A."/>
            <person name="Procaccini G."/>
            <person name="Duarte C.M."/>
            <person name="Schmutz J."/>
            <person name="Reusch T.B.H."/>
            <person name="Van de Peer Y."/>
        </authorList>
    </citation>
    <scope>NUCLEOTIDE SEQUENCE [LARGE SCALE GENOMIC DNA]</scope>
    <source>
        <strain evidence="4">cv. Finnish</strain>
    </source>
</reference>
<dbReference type="CDD" id="cd00866">
    <property type="entry name" value="PEBP_euk"/>
    <property type="match status" value="1"/>
</dbReference>
<dbReference type="InterPro" id="IPR035810">
    <property type="entry name" value="PEBP_euk"/>
</dbReference>
<dbReference type="GO" id="GO:0016567">
    <property type="term" value="P:protein ubiquitination"/>
    <property type="evidence" value="ECO:0007669"/>
    <property type="project" value="UniProtKB-UniPathway"/>
</dbReference>
<dbReference type="InterPro" id="IPR036610">
    <property type="entry name" value="PEBP-like_sf"/>
</dbReference>
<dbReference type="PROSITE" id="PS50097">
    <property type="entry name" value="BTB"/>
    <property type="match status" value="1"/>
</dbReference>
<dbReference type="InterPro" id="IPR038920">
    <property type="entry name" value="At3g05675-like"/>
</dbReference>
<dbReference type="Pfam" id="PF01161">
    <property type="entry name" value="PBP"/>
    <property type="match status" value="1"/>
</dbReference>
<feature type="domain" description="BTB" evidence="2">
    <location>
        <begin position="163"/>
        <end position="241"/>
    </location>
</feature>
<accession>A0A0K9PSV3</accession>
<comment type="pathway">
    <text evidence="1">Protein modification; protein ubiquitination.</text>
</comment>
<dbReference type="SUPFAM" id="SSF54695">
    <property type="entry name" value="POZ domain"/>
    <property type="match status" value="1"/>
</dbReference>
<dbReference type="InterPro" id="IPR000210">
    <property type="entry name" value="BTB/POZ_dom"/>
</dbReference>
<dbReference type="STRING" id="29655.A0A0K9PSV3"/>
<dbReference type="InterPro" id="IPR011333">
    <property type="entry name" value="SKP1/BTB/POZ_sf"/>
</dbReference>
<evidence type="ECO:0000313" key="4">
    <source>
        <dbReference type="Proteomes" id="UP000036987"/>
    </source>
</evidence>
<comment type="caution">
    <text evidence="3">The sequence shown here is derived from an EMBL/GenBank/DDBJ whole genome shotgun (WGS) entry which is preliminary data.</text>
</comment>
<evidence type="ECO:0000256" key="1">
    <source>
        <dbReference type="ARBA" id="ARBA00004906"/>
    </source>
</evidence>
<organism evidence="3 4">
    <name type="scientific">Zostera marina</name>
    <name type="common">Eelgrass</name>
    <dbReference type="NCBI Taxonomy" id="29655"/>
    <lineage>
        <taxon>Eukaryota</taxon>
        <taxon>Viridiplantae</taxon>
        <taxon>Streptophyta</taxon>
        <taxon>Embryophyta</taxon>
        <taxon>Tracheophyta</taxon>
        <taxon>Spermatophyta</taxon>
        <taxon>Magnoliopsida</taxon>
        <taxon>Liliopsida</taxon>
        <taxon>Zosteraceae</taxon>
        <taxon>Zostera</taxon>
    </lineage>
</organism>
<dbReference type="UniPathway" id="UPA00143"/>
<dbReference type="AlphaFoldDB" id="A0A0K9PSV3"/>
<sequence length="611" mass="70125">MFSCQLMVDPDAPNPSDPTLREYLPWLVTDIPGTLDSSYGRVETIYESPLPEIGVHRFVFVLYKQLGRWTVAPPGNMFRQNFRTREFAINYNLGFPVAVDYYNSRRESAQRLFPFIPKSTWAENLRAIPPASSFQRPPDFRSLLIDINKTGSGKINIGQRTTSDVVVRLRTQQGRDECLYCHSHILTEQSIYFANRISKTWQTCETLDFRHCIELYCHESEFDYYVITLRLFYVEDLSFPYNVRNTLGILQVAIRLGCDKISDACVNYLEAVPWEEAEEKDILTTVSGLGLKYMSVFSRLQPVNPTATVRIFAATFRFASSSLPISLRDSKSSAQDQISYMLTKDVNEPDDCDSGNDGDDDDVDFLTTNDMLKLEVGRCVERLLIHFNDLVTSFGNVDGIFHIDEIEKLKSSLSDLSWSCQILSKMDMMRDLVRVWYTSSINVVKAVEILRNAKKTNRAAILKIEEDDEQWKVIRVVCMVLEAISYGNVILPTSTRLFMVNIWLPFVRKARIVSHDCSFIEDDNTENNEINTNTMSKSFATSNDVIWQCIESAFISIIVTLPSKDQAGIMAEWLRSDHVGYPDLTEAFGLWCHRSKIARQRFAFLLKKDRQ</sequence>
<dbReference type="PANTHER" id="PTHR31060:SF30">
    <property type="entry name" value="OS07G0668800 PROTEIN"/>
    <property type="match status" value="1"/>
</dbReference>
<dbReference type="SUPFAM" id="SSF49777">
    <property type="entry name" value="PEBP-like"/>
    <property type="match status" value="1"/>
</dbReference>
<evidence type="ECO:0000259" key="2">
    <source>
        <dbReference type="PROSITE" id="PS50097"/>
    </source>
</evidence>
<proteinExistence type="predicted"/>
<dbReference type="EMBL" id="LFYR01000643">
    <property type="protein sequence ID" value="KMZ72044.1"/>
    <property type="molecule type" value="Genomic_DNA"/>
</dbReference>
<dbReference type="InterPro" id="IPR008914">
    <property type="entry name" value="PEBP"/>
</dbReference>
<dbReference type="Proteomes" id="UP000036987">
    <property type="component" value="Unassembled WGS sequence"/>
</dbReference>
<dbReference type="PANTHER" id="PTHR31060">
    <property type="entry name" value="OSJNBA0011J08.25 PROTEIN-RELATED"/>
    <property type="match status" value="1"/>
</dbReference>
<evidence type="ECO:0000313" key="3">
    <source>
        <dbReference type="EMBL" id="KMZ72044.1"/>
    </source>
</evidence>